<dbReference type="GO" id="GO:0009263">
    <property type="term" value="P:deoxyribonucleotide biosynthetic process"/>
    <property type="evidence" value="ECO:0007669"/>
    <property type="project" value="InterPro"/>
</dbReference>
<dbReference type="EMBL" id="JADCNM010000013">
    <property type="protein sequence ID" value="KAG0456634.1"/>
    <property type="molecule type" value="Genomic_DNA"/>
</dbReference>
<dbReference type="SUPFAM" id="SSF47240">
    <property type="entry name" value="Ferritin-like"/>
    <property type="match status" value="1"/>
</dbReference>
<sequence>MFSNGLISREEDLHYDFSCLLYCLLNSKLFEDRVREIVADAVDIEKEFFCDALPCALVRMNTDLISQYIEFVANRLLRALNYSKMYDALNPFDLMELVFLEGKTNFFKKRVGTSSVQCHEKR</sequence>
<evidence type="ECO:0000313" key="4">
    <source>
        <dbReference type="Proteomes" id="UP000639772"/>
    </source>
</evidence>
<evidence type="ECO:0000313" key="1">
    <source>
        <dbReference type="EMBL" id="KAG0455441.1"/>
    </source>
</evidence>
<protein>
    <submittedName>
        <fullName evidence="2">Uncharacterized protein</fullName>
    </submittedName>
</protein>
<dbReference type="Pfam" id="PF00268">
    <property type="entry name" value="Ribonuc_red_sm"/>
    <property type="match status" value="1"/>
</dbReference>
<dbReference type="AlphaFoldDB" id="A0A835PNH3"/>
<keyword evidence="3" id="KW-1185">Reference proteome</keyword>
<comment type="caution">
    <text evidence="2">The sequence shown here is derived from an EMBL/GenBank/DDBJ whole genome shotgun (WGS) entry which is preliminary data.</text>
</comment>
<dbReference type="InterPro" id="IPR012348">
    <property type="entry name" value="RNR-like"/>
</dbReference>
<proteinExistence type="predicted"/>
<dbReference type="OrthoDB" id="10248373at2759"/>
<dbReference type="InterPro" id="IPR000358">
    <property type="entry name" value="RNR_small_fam"/>
</dbReference>
<dbReference type="Proteomes" id="UP000639772">
    <property type="component" value="Chromosome 13"/>
</dbReference>
<dbReference type="GO" id="GO:0016491">
    <property type="term" value="F:oxidoreductase activity"/>
    <property type="evidence" value="ECO:0007669"/>
    <property type="project" value="InterPro"/>
</dbReference>
<name>A0A835PNH3_VANPL</name>
<dbReference type="PANTHER" id="PTHR23409">
    <property type="entry name" value="RIBONUCLEOSIDE-DIPHOSPHATE REDUCTASE SMALL CHAIN"/>
    <property type="match status" value="1"/>
</dbReference>
<accession>A0A835PNH3</accession>
<gene>
    <name evidence="2" type="ORF">HPP92_024422</name>
    <name evidence="1" type="ORF">HPP92_024733</name>
</gene>
<organism evidence="2 4">
    <name type="scientific">Vanilla planifolia</name>
    <name type="common">Vanilla</name>
    <dbReference type="NCBI Taxonomy" id="51239"/>
    <lineage>
        <taxon>Eukaryota</taxon>
        <taxon>Viridiplantae</taxon>
        <taxon>Streptophyta</taxon>
        <taxon>Embryophyta</taxon>
        <taxon>Tracheophyta</taxon>
        <taxon>Spermatophyta</taxon>
        <taxon>Magnoliopsida</taxon>
        <taxon>Liliopsida</taxon>
        <taxon>Asparagales</taxon>
        <taxon>Orchidaceae</taxon>
        <taxon>Vanilloideae</taxon>
        <taxon>Vanilleae</taxon>
        <taxon>Vanilla</taxon>
    </lineage>
</organism>
<dbReference type="Proteomes" id="UP000636800">
    <property type="component" value="Chromosome 13"/>
</dbReference>
<evidence type="ECO:0000313" key="2">
    <source>
        <dbReference type="EMBL" id="KAG0456634.1"/>
    </source>
</evidence>
<reference evidence="3 4" key="1">
    <citation type="journal article" date="2020" name="Nat. Food">
        <title>A phased Vanilla planifolia genome enables genetic improvement of flavour and production.</title>
        <authorList>
            <person name="Hasing T."/>
            <person name="Tang H."/>
            <person name="Brym M."/>
            <person name="Khazi F."/>
            <person name="Huang T."/>
            <person name="Chambers A.H."/>
        </authorList>
    </citation>
    <scope>NUCLEOTIDE SEQUENCE [LARGE SCALE GENOMIC DNA]</scope>
    <source>
        <tissue evidence="2">Leaf</tissue>
    </source>
</reference>
<dbReference type="InterPro" id="IPR009078">
    <property type="entry name" value="Ferritin-like_SF"/>
</dbReference>
<dbReference type="EMBL" id="JADCNL010000013">
    <property type="protein sequence ID" value="KAG0455441.1"/>
    <property type="molecule type" value="Genomic_DNA"/>
</dbReference>
<dbReference type="PANTHER" id="PTHR23409:SF18">
    <property type="entry name" value="RIBONUCLEOSIDE-DIPHOSPHATE REDUCTASE SUBUNIT M2"/>
    <property type="match status" value="1"/>
</dbReference>
<dbReference type="Gene3D" id="1.10.620.20">
    <property type="entry name" value="Ribonucleotide Reductase, subunit A"/>
    <property type="match status" value="1"/>
</dbReference>
<evidence type="ECO:0000313" key="3">
    <source>
        <dbReference type="Proteomes" id="UP000636800"/>
    </source>
</evidence>